<reference evidence="2" key="1">
    <citation type="journal article" date="2012" name="Nature">
        <title>The tomato genome sequence provides insights into fleshy fruit evolution.</title>
        <authorList>
            <consortium name="Tomato Genome Consortium"/>
        </authorList>
    </citation>
    <scope>NUCLEOTIDE SEQUENCE [LARGE SCALE GENOMIC DNA]</scope>
    <source>
        <strain evidence="2">cv. Heinz 1706</strain>
    </source>
</reference>
<keyword evidence="3" id="KW-1185">Reference proteome</keyword>
<dbReference type="Proteomes" id="UP000004994">
    <property type="component" value="Chromosome 2"/>
</dbReference>
<evidence type="ECO:0000256" key="1">
    <source>
        <dbReference type="SAM" id="MobiDB-lite"/>
    </source>
</evidence>
<sequence>MMDVYITFRFYHGGKLQQKPRIKNEGVKEDVAAPPAIGYLNDVGRVDGESNATFNKESSHTLEGSEGLGFEEAAQHEEPIVGEELGRTFAHDGEELAGRERGTATSVTRRGRKRGTGVAATTTTDVPGDTGRVKRTRVVVMGIVHTYSGFTIHNPEIPTNSSIVTLNLGHCKTRSGLKWKGKTL</sequence>
<dbReference type="PaxDb" id="4081-Solyc02g031700.1.1"/>
<dbReference type="EnsemblPlants" id="Solyc02g031700.2.1">
    <property type="protein sequence ID" value="Solyc02g031700.2.1"/>
    <property type="gene ID" value="Solyc02g031700.2"/>
</dbReference>
<dbReference type="AlphaFoldDB" id="A0A3Q7EWJ8"/>
<protein>
    <submittedName>
        <fullName evidence="2">Uncharacterized protein</fullName>
    </submittedName>
</protein>
<feature type="compositionally biased region" description="Low complexity" evidence="1">
    <location>
        <begin position="116"/>
        <end position="130"/>
    </location>
</feature>
<proteinExistence type="predicted"/>
<feature type="region of interest" description="Disordered" evidence="1">
    <location>
        <begin position="100"/>
        <end position="130"/>
    </location>
</feature>
<evidence type="ECO:0000313" key="3">
    <source>
        <dbReference type="Proteomes" id="UP000004994"/>
    </source>
</evidence>
<name>A0A3Q7EWJ8_SOLLC</name>
<organism evidence="2">
    <name type="scientific">Solanum lycopersicum</name>
    <name type="common">Tomato</name>
    <name type="synonym">Lycopersicon esculentum</name>
    <dbReference type="NCBI Taxonomy" id="4081"/>
    <lineage>
        <taxon>Eukaryota</taxon>
        <taxon>Viridiplantae</taxon>
        <taxon>Streptophyta</taxon>
        <taxon>Embryophyta</taxon>
        <taxon>Tracheophyta</taxon>
        <taxon>Spermatophyta</taxon>
        <taxon>Magnoliopsida</taxon>
        <taxon>eudicotyledons</taxon>
        <taxon>Gunneridae</taxon>
        <taxon>Pentapetalae</taxon>
        <taxon>asterids</taxon>
        <taxon>lamiids</taxon>
        <taxon>Solanales</taxon>
        <taxon>Solanaceae</taxon>
        <taxon>Solanoideae</taxon>
        <taxon>Solaneae</taxon>
        <taxon>Solanum</taxon>
        <taxon>Solanum subgen. Lycopersicon</taxon>
    </lineage>
</organism>
<reference evidence="2" key="2">
    <citation type="submission" date="2019-01" db="UniProtKB">
        <authorList>
            <consortium name="EnsemblPlants"/>
        </authorList>
    </citation>
    <scope>IDENTIFICATION</scope>
    <source>
        <strain evidence="2">cv. Heinz 1706</strain>
    </source>
</reference>
<evidence type="ECO:0000313" key="2">
    <source>
        <dbReference type="EnsemblPlants" id="Solyc02g031700.2.1"/>
    </source>
</evidence>
<dbReference type="InParanoid" id="A0A3Q7EWJ8"/>
<accession>A0A3Q7EWJ8</accession>
<dbReference type="Gramene" id="Solyc02g031700.2.1">
    <property type="protein sequence ID" value="Solyc02g031700.2.1"/>
    <property type="gene ID" value="Solyc02g031700.2"/>
</dbReference>